<evidence type="ECO:0000313" key="1">
    <source>
        <dbReference type="EMBL" id="GCL42374.1"/>
    </source>
</evidence>
<accession>A0A480AK19</accession>
<gene>
    <name evidence="1" type="ORF">NIES80_20770</name>
</gene>
<reference evidence="2" key="1">
    <citation type="submission" date="2019-02" db="EMBL/GenBank/DDBJ databases">
        <title>Draft genome sequence of Dolichospermum planctonicum NIES-80.</title>
        <authorList>
            <person name="Yamaguchi H."/>
            <person name="Suzuki S."/>
            <person name="Kawachi M."/>
        </authorList>
    </citation>
    <scope>NUCLEOTIDE SEQUENCE [LARGE SCALE GENOMIC DNA]</scope>
    <source>
        <strain evidence="2">NIES-80</strain>
    </source>
</reference>
<dbReference type="EMBL" id="BJCF01000020">
    <property type="protein sequence ID" value="GCL42374.1"/>
    <property type="molecule type" value="Genomic_DNA"/>
</dbReference>
<dbReference type="Proteomes" id="UP000299367">
    <property type="component" value="Unassembled WGS sequence"/>
</dbReference>
<evidence type="ECO:0000313" key="2">
    <source>
        <dbReference type="Proteomes" id="UP000299367"/>
    </source>
</evidence>
<proteinExistence type="predicted"/>
<organism evidence="1 2">
    <name type="scientific">Dolichospermum planctonicum</name>
    <dbReference type="NCBI Taxonomy" id="136072"/>
    <lineage>
        <taxon>Bacteria</taxon>
        <taxon>Bacillati</taxon>
        <taxon>Cyanobacteriota</taxon>
        <taxon>Cyanophyceae</taxon>
        <taxon>Nostocales</taxon>
        <taxon>Aphanizomenonaceae</taxon>
        <taxon>Dolichospermum</taxon>
    </lineage>
</organism>
<name>A0A480AK19_9CYAN</name>
<dbReference type="AlphaFoldDB" id="A0A480AK19"/>
<protein>
    <submittedName>
        <fullName evidence="1">Uncharacterized protein</fullName>
    </submittedName>
</protein>
<comment type="caution">
    <text evidence="1">The sequence shown here is derived from an EMBL/GenBank/DDBJ whole genome shotgun (WGS) entry which is preliminary data.</text>
</comment>
<sequence length="158" mass="17957">MMDLEAQIQLLIDNAPQDGMTPQLMVSIAPVLVAIAQRLKHYQYFILENSEQDWVLTTLSNRANPGIEKQVIYAFPTIQDVFLISDAGRDPQVMPASMYVTHLLFQLVALKPLHSIVFLETPGIITHTVEVRRSELETLIGQQLQRFRHSRKVPPQIA</sequence>